<comment type="similarity">
    <text evidence="2">Belongs to the binding-protein-dependent transport system permease family. FecCD subfamily.</text>
</comment>
<dbReference type="Pfam" id="PF01032">
    <property type="entry name" value="FecCD"/>
    <property type="match status" value="1"/>
</dbReference>
<evidence type="ECO:0000256" key="8">
    <source>
        <dbReference type="SAM" id="Phobius"/>
    </source>
</evidence>
<protein>
    <submittedName>
        <fullName evidence="9">Iron complex transport system permease protein</fullName>
    </submittedName>
</protein>
<dbReference type="PANTHER" id="PTHR30472">
    <property type="entry name" value="FERRIC ENTEROBACTIN TRANSPORT SYSTEM PERMEASE PROTEIN"/>
    <property type="match status" value="1"/>
</dbReference>
<keyword evidence="3" id="KW-0813">Transport</keyword>
<dbReference type="Proteomes" id="UP000294650">
    <property type="component" value="Unassembled WGS sequence"/>
</dbReference>
<feature type="transmembrane region" description="Helical" evidence="8">
    <location>
        <begin position="12"/>
        <end position="33"/>
    </location>
</feature>
<feature type="transmembrane region" description="Helical" evidence="8">
    <location>
        <begin position="287"/>
        <end position="305"/>
    </location>
</feature>
<keyword evidence="7 8" id="KW-0472">Membrane</keyword>
<keyword evidence="5 8" id="KW-0812">Transmembrane</keyword>
<feature type="transmembrane region" description="Helical" evidence="8">
    <location>
        <begin position="317"/>
        <end position="334"/>
    </location>
</feature>
<evidence type="ECO:0000256" key="3">
    <source>
        <dbReference type="ARBA" id="ARBA00022448"/>
    </source>
</evidence>
<evidence type="ECO:0000256" key="1">
    <source>
        <dbReference type="ARBA" id="ARBA00004651"/>
    </source>
</evidence>
<evidence type="ECO:0000313" key="9">
    <source>
        <dbReference type="EMBL" id="TCT21734.1"/>
    </source>
</evidence>
<sequence length="337" mass="36272">MQKENRFSFESKVIVLIVLIIVTFFISLNSGVIRLSLAEMVQTLLGRGTDNHHLLFFDFRMPRMILSILAGAALAVSGAVFQTITRNELADPGIIGINAGASVAIVTFIFLTGGTVESLSLTSKVLLPIVAFSGAMLSAVLIYVFAWNRGVSPLRLVLVGVALNAILSALLIVIQLQMEANNFMKALVWLSGSIWAANWDYVTVTVPSVLLLIPFVMCKSRSLNVLHLGDELSTGLGMRVERERQLLIILAVALAGSAVAVSGNITFLGLIAPHIARKLVGPQHERLIMTSALIGALLLLLADLIGRVIIMPSELPVGLVVSCLGAPYFLYLLMKSE</sequence>
<evidence type="ECO:0000256" key="6">
    <source>
        <dbReference type="ARBA" id="ARBA00022989"/>
    </source>
</evidence>
<dbReference type="InterPro" id="IPR037294">
    <property type="entry name" value="ABC_BtuC-like"/>
</dbReference>
<organism evidence="9 10">
    <name type="scientific">Melghiribacillus thermohalophilus</name>
    <dbReference type="NCBI Taxonomy" id="1324956"/>
    <lineage>
        <taxon>Bacteria</taxon>
        <taxon>Bacillati</taxon>
        <taxon>Bacillota</taxon>
        <taxon>Bacilli</taxon>
        <taxon>Bacillales</taxon>
        <taxon>Bacillaceae</taxon>
        <taxon>Melghiribacillus</taxon>
    </lineage>
</organism>
<evidence type="ECO:0000256" key="7">
    <source>
        <dbReference type="ARBA" id="ARBA00023136"/>
    </source>
</evidence>
<comment type="caution">
    <text evidence="9">The sequence shown here is derived from an EMBL/GenBank/DDBJ whole genome shotgun (WGS) entry which is preliminary data.</text>
</comment>
<dbReference type="EMBL" id="SMAN01000010">
    <property type="protein sequence ID" value="TCT21734.1"/>
    <property type="molecule type" value="Genomic_DNA"/>
</dbReference>
<dbReference type="GO" id="GO:0005886">
    <property type="term" value="C:plasma membrane"/>
    <property type="evidence" value="ECO:0007669"/>
    <property type="project" value="UniProtKB-SubCell"/>
</dbReference>
<feature type="transmembrane region" description="Helical" evidence="8">
    <location>
        <begin position="125"/>
        <end position="144"/>
    </location>
</feature>
<dbReference type="GO" id="GO:0022857">
    <property type="term" value="F:transmembrane transporter activity"/>
    <property type="evidence" value="ECO:0007669"/>
    <property type="project" value="InterPro"/>
</dbReference>
<feature type="transmembrane region" description="Helical" evidence="8">
    <location>
        <begin position="93"/>
        <end position="113"/>
    </location>
</feature>
<keyword evidence="6 8" id="KW-1133">Transmembrane helix</keyword>
<evidence type="ECO:0000256" key="4">
    <source>
        <dbReference type="ARBA" id="ARBA00022475"/>
    </source>
</evidence>
<evidence type="ECO:0000256" key="2">
    <source>
        <dbReference type="ARBA" id="ARBA00007935"/>
    </source>
</evidence>
<reference evidence="9 10" key="1">
    <citation type="submission" date="2019-03" db="EMBL/GenBank/DDBJ databases">
        <title>Genomic Encyclopedia of Type Strains, Phase IV (KMG-IV): sequencing the most valuable type-strain genomes for metagenomic binning, comparative biology and taxonomic classification.</title>
        <authorList>
            <person name="Goeker M."/>
        </authorList>
    </citation>
    <scope>NUCLEOTIDE SEQUENCE [LARGE SCALE GENOMIC DNA]</scope>
    <source>
        <strain evidence="9 10">DSM 25894</strain>
    </source>
</reference>
<evidence type="ECO:0000256" key="5">
    <source>
        <dbReference type="ARBA" id="ARBA00022692"/>
    </source>
</evidence>
<feature type="transmembrane region" description="Helical" evidence="8">
    <location>
        <begin position="64"/>
        <end position="81"/>
    </location>
</feature>
<dbReference type="Gene3D" id="1.10.3470.10">
    <property type="entry name" value="ABC transporter involved in vitamin B12 uptake, BtuC"/>
    <property type="match status" value="1"/>
</dbReference>
<dbReference type="InterPro" id="IPR000522">
    <property type="entry name" value="ABC_transptr_permease_BtuC"/>
</dbReference>
<dbReference type="GO" id="GO:0033214">
    <property type="term" value="P:siderophore-iron import into cell"/>
    <property type="evidence" value="ECO:0007669"/>
    <property type="project" value="TreeGrafter"/>
</dbReference>
<dbReference type="SUPFAM" id="SSF81345">
    <property type="entry name" value="ABC transporter involved in vitamin B12 uptake, BtuC"/>
    <property type="match status" value="1"/>
</dbReference>
<comment type="subcellular location">
    <subcellularLocation>
        <location evidence="1">Cell membrane</location>
        <topology evidence="1">Multi-pass membrane protein</topology>
    </subcellularLocation>
</comment>
<dbReference type="AlphaFoldDB" id="A0A4R3MZ86"/>
<dbReference type="RefSeq" id="WP_424399162.1">
    <property type="nucleotide sequence ID" value="NZ_SMAN01000010.1"/>
</dbReference>
<gene>
    <name evidence="9" type="ORF">EDD68_11038</name>
</gene>
<feature type="transmembrane region" description="Helical" evidence="8">
    <location>
        <begin position="156"/>
        <end position="178"/>
    </location>
</feature>
<keyword evidence="4" id="KW-1003">Cell membrane</keyword>
<feature type="transmembrane region" description="Helical" evidence="8">
    <location>
        <begin position="246"/>
        <end position="275"/>
    </location>
</feature>
<accession>A0A4R3MZ86</accession>
<keyword evidence="10" id="KW-1185">Reference proteome</keyword>
<evidence type="ECO:0000313" key="10">
    <source>
        <dbReference type="Proteomes" id="UP000294650"/>
    </source>
</evidence>
<dbReference type="PANTHER" id="PTHR30472:SF64">
    <property type="entry name" value="IRON(3+)-HYDROXAMATE IMPORT SYSTEM PERMEASE PROTEIN FHUG"/>
    <property type="match status" value="1"/>
</dbReference>
<proteinExistence type="inferred from homology"/>
<dbReference type="CDD" id="cd06550">
    <property type="entry name" value="TM_ABC_iron-siderophores_like"/>
    <property type="match status" value="1"/>
</dbReference>
<feature type="transmembrane region" description="Helical" evidence="8">
    <location>
        <begin position="198"/>
        <end position="218"/>
    </location>
</feature>
<name>A0A4R3MZ86_9BACI</name>
<dbReference type="FunFam" id="1.10.3470.10:FF:000001">
    <property type="entry name" value="Vitamin B12 ABC transporter permease BtuC"/>
    <property type="match status" value="1"/>
</dbReference>